<dbReference type="SMART" id="SM00360">
    <property type="entry name" value="RRM"/>
    <property type="match status" value="1"/>
</dbReference>
<keyword evidence="7" id="KW-1185">Reference proteome</keyword>
<evidence type="ECO:0000256" key="1">
    <source>
        <dbReference type="ARBA" id="ARBA00004123"/>
    </source>
</evidence>
<dbReference type="InterPro" id="IPR000504">
    <property type="entry name" value="RRM_dom"/>
</dbReference>
<evidence type="ECO:0000256" key="4">
    <source>
        <dbReference type="SAM" id="MobiDB-lite"/>
    </source>
</evidence>
<dbReference type="PROSITE" id="PS50102">
    <property type="entry name" value="RRM"/>
    <property type="match status" value="1"/>
</dbReference>
<accession>A0A8S9ZNF0</accession>
<dbReference type="Gene3D" id="3.30.70.330">
    <property type="match status" value="1"/>
</dbReference>
<dbReference type="InterPro" id="IPR035979">
    <property type="entry name" value="RBD_domain_sf"/>
</dbReference>
<dbReference type="Pfam" id="PF14327">
    <property type="entry name" value="CSTF2_hinge"/>
    <property type="match status" value="1"/>
</dbReference>
<proteinExistence type="predicted"/>
<evidence type="ECO:0000313" key="6">
    <source>
        <dbReference type="EMBL" id="KAF7634821.1"/>
    </source>
</evidence>
<evidence type="ECO:0000313" key="7">
    <source>
        <dbReference type="Proteomes" id="UP000605970"/>
    </source>
</evidence>
<dbReference type="InterPro" id="IPR012677">
    <property type="entry name" value="Nucleotide-bd_a/b_plait_sf"/>
</dbReference>
<dbReference type="Proteomes" id="UP000605970">
    <property type="component" value="Unassembled WGS sequence"/>
</dbReference>
<keyword evidence="3" id="KW-0694">RNA-binding</keyword>
<dbReference type="OrthoDB" id="272703at2759"/>
<comment type="subcellular location">
    <subcellularLocation>
        <location evidence="1">Nucleus</location>
    </subcellularLocation>
</comment>
<dbReference type="Gene3D" id="1.25.40.630">
    <property type="match status" value="1"/>
</dbReference>
<dbReference type="PANTHER" id="PTHR45735:SF2">
    <property type="entry name" value="CLEAVAGE STIMULATION FACTOR SUBUNIT 2"/>
    <property type="match status" value="1"/>
</dbReference>
<feature type="compositionally biased region" description="Low complexity" evidence="4">
    <location>
        <begin position="102"/>
        <end position="114"/>
    </location>
</feature>
<dbReference type="InterPro" id="IPR026896">
    <property type="entry name" value="CSTF_C"/>
</dbReference>
<dbReference type="InterPro" id="IPR038192">
    <property type="entry name" value="CSTF_C_sf"/>
</dbReference>
<comment type="caution">
    <text evidence="6">The sequence shown here is derived from an EMBL/GenBank/DDBJ whole genome shotgun (WGS) entry which is preliminary data.</text>
</comment>
<dbReference type="EMBL" id="JABEBT010000050">
    <property type="protein sequence ID" value="KAF7634821.1"/>
    <property type="molecule type" value="Genomic_DNA"/>
</dbReference>
<dbReference type="PANTHER" id="PTHR45735">
    <property type="entry name" value="CLEAVAGE STIMULATION FACTOR SUBUNIT 2"/>
    <property type="match status" value="1"/>
</dbReference>
<dbReference type="SUPFAM" id="SSF54928">
    <property type="entry name" value="RNA-binding domain, RBD"/>
    <property type="match status" value="1"/>
</dbReference>
<evidence type="ECO:0000256" key="2">
    <source>
        <dbReference type="ARBA" id="ARBA00023242"/>
    </source>
</evidence>
<dbReference type="Pfam" id="PF14304">
    <property type="entry name" value="CSTF_C"/>
    <property type="match status" value="1"/>
</dbReference>
<dbReference type="CDD" id="cd12398">
    <property type="entry name" value="RRM_CSTF2_RNA15_like"/>
    <property type="match status" value="1"/>
</dbReference>
<dbReference type="InterPro" id="IPR025742">
    <property type="entry name" value="CSTF2_hinge"/>
</dbReference>
<feature type="region of interest" description="Disordered" evidence="4">
    <location>
        <begin position="217"/>
        <end position="250"/>
    </location>
</feature>
<reference evidence="6" key="1">
    <citation type="journal article" date="2020" name="Ecol. Evol.">
        <title>Genome structure and content of the rice root-knot nematode (Meloidogyne graminicola).</title>
        <authorList>
            <person name="Phan N.T."/>
            <person name="Danchin E.G.J."/>
            <person name="Klopp C."/>
            <person name="Perfus-Barbeoch L."/>
            <person name="Kozlowski D.K."/>
            <person name="Koutsovoulos G.D."/>
            <person name="Lopez-Roques C."/>
            <person name="Bouchez O."/>
            <person name="Zahm M."/>
            <person name="Besnard G."/>
            <person name="Bellafiore S."/>
        </authorList>
    </citation>
    <scope>NUCLEOTIDE SEQUENCE</scope>
    <source>
        <strain evidence="6">VN-18</strain>
    </source>
</reference>
<dbReference type="Pfam" id="PF00076">
    <property type="entry name" value="RRM_1"/>
    <property type="match status" value="1"/>
</dbReference>
<dbReference type="AlphaFoldDB" id="A0A8S9ZNF0"/>
<feature type="compositionally biased region" description="Low complexity" evidence="4">
    <location>
        <begin position="318"/>
        <end position="338"/>
    </location>
</feature>
<dbReference type="GO" id="GO:0031124">
    <property type="term" value="P:mRNA 3'-end processing"/>
    <property type="evidence" value="ECO:0007669"/>
    <property type="project" value="InterPro"/>
</dbReference>
<evidence type="ECO:0000259" key="5">
    <source>
        <dbReference type="PROSITE" id="PS50102"/>
    </source>
</evidence>
<feature type="compositionally biased region" description="Low complexity" evidence="4">
    <location>
        <begin position="225"/>
        <end position="244"/>
    </location>
</feature>
<keyword evidence="2" id="KW-0539">Nucleus</keyword>
<protein>
    <submittedName>
        <fullName evidence="6">RRM domain-containing protein</fullName>
    </submittedName>
</protein>
<feature type="region of interest" description="Disordered" evidence="4">
    <location>
        <begin position="318"/>
        <end position="341"/>
    </location>
</feature>
<dbReference type="GO" id="GO:0003729">
    <property type="term" value="F:mRNA binding"/>
    <property type="evidence" value="ECO:0007669"/>
    <property type="project" value="TreeGrafter"/>
</dbReference>
<dbReference type="Gene3D" id="1.10.20.70">
    <property type="entry name" value="Transcription termination and cleavage factor, C-terminal domain"/>
    <property type="match status" value="1"/>
</dbReference>
<organism evidence="6 7">
    <name type="scientific">Meloidogyne graminicola</name>
    <dbReference type="NCBI Taxonomy" id="189291"/>
    <lineage>
        <taxon>Eukaryota</taxon>
        <taxon>Metazoa</taxon>
        <taxon>Ecdysozoa</taxon>
        <taxon>Nematoda</taxon>
        <taxon>Chromadorea</taxon>
        <taxon>Rhabditida</taxon>
        <taxon>Tylenchina</taxon>
        <taxon>Tylenchomorpha</taxon>
        <taxon>Tylenchoidea</taxon>
        <taxon>Meloidogynidae</taxon>
        <taxon>Meloidogyninae</taxon>
        <taxon>Meloidogyne</taxon>
    </lineage>
</organism>
<dbReference type="FunFam" id="1.25.40.630:FF:000001">
    <property type="entry name" value="Cleavage stimulation factor subunit 2"/>
    <property type="match status" value="1"/>
</dbReference>
<feature type="region of interest" description="Disordered" evidence="4">
    <location>
        <begin position="94"/>
        <end position="140"/>
    </location>
</feature>
<gene>
    <name evidence="6" type="ORF">Mgra_00005714</name>
</gene>
<sequence length="386" mass="43610">MQSQQQKGGMLIPADRSARSIFVGNISYDVNEEELKKIFSACGQIIGFRLMYDRDTGRPKGFGFCEFTDVQHAEAAIRNFNGYELHGRQLRVDSATGNESEQQQMQQQQQQQIPINPPQPTLPPLEENPYGPEPEPGKAPESIARTVASMPPEKMFELMKSMKETVNNNPQMARQLLIENPQLAYALLQAQVVMRVVDPKVAYSMLHREQAQPLSASSVAAALHQQQQPPQQAFQGQQQQFQPQNISSQFNMPPPVMTASAQFHSFPPSNTIGMPPNVMQQQQLGGFQPKQQQAVQMNATQQDLEIFQINLNLKMQQQLQQQHPQQSPQQQQIPQQSQDNLDEEQQAQMLVRVLQLTDEQIRMLPPTERAQVIELRNQLRNAGASA</sequence>
<evidence type="ECO:0000256" key="3">
    <source>
        <dbReference type="PROSITE-ProRule" id="PRU00176"/>
    </source>
</evidence>
<name>A0A8S9ZNF0_9BILA</name>
<dbReference type="GO" id="GO:0005847">
    <property type="term" value="C:mRNA cleavage and polyadenylation specificity factor complex"/>
    <property type="evidence" value="ECO:0007669"/>
    <property type="project" value="TreeGrafter"/>
</dbReference>
<feature type="domain" description="RRM" evidence="5">
    <location>
        <begin position="19"/>
        <end position="97"/>
    </location>
</feature>